<organism evidence="2">
    <name type="scientific">Phytophthora nicotianae</name>
    <name type="common">Potato buckeye rot agent</name>
    <name type="synonym">Phytophthora parasitica</name>
    <dbReference type="NCBI Taxonomy" id="4792"/>
    <lineage>
        <taxon>Eukaryota</taxon>
        <taxon>Sar</taxon>
        <taxon>Stramenopiles</taxon>
        <taxon>Oomycota</taxon>
        <taxon>Peronosporomycetes</taxon>
        <taxon>Peronosporales</taxon>
        <taxon>Peronosporaceae</taxon>
        <taxon>Phytophthora</taxon>
    </lineage>
</organism>
<gene>
    <name evidence="2" type="ORF">L915_08607</name>
</gene>
<dbReference type="AlphaFoldDB" id="W2GUZ8"/>
<evidence type="ECO:0000313" key="2">
    <source>
        <dbReference type="EMBL" id="ETK86838.1"/>
    </source>
</evidence>
<dbReference type="EMBL" id="KI686251">
    <property type="protein sequence ID" value="ETK86838.1"/>
    <property type="molecule type" value="Genomic_DNA"/>
</dbReference>
<reference evidence="2" key="1">
    <citation type="submission" date="2013-11" db="EMBL/GenBank/DDBJ databases">
        <title>The Genome Sequence of Phytophthora parasitica CJ02B3.</title>
        <authorList>
            <consortium name="The Broad Institute Genomics Platform"/>
            <person name="Russ C."/>
            <person name="Tyler B."/>
            <person name="Panabieres F."/>
            <person name="Shan W."/>
            <person name="Tripathy S."/>
            <person name="Grunwald N."/>
            <person name="Machado M."/>
            <person name="Johnson C.S."/>
            <person name="Arredondo F."/>
            <person name="Hong C."/>
            <person name="Coffey M."/>
            <person name="Young S.K."/>
            <person name="Zeng Q."/>
            <person name="Gargeya S."/>
            <person name="Fitzgerald M."/>
            <person name="Abouelleil A."/>
            <person name="Alvarado L."/>
            <person name="Chapman S.B."/>
            <person name="Gainer-Dewar J."/>
            <person name="Goldberg J."/>
            <person name="Griggs A."/>
            <person name="Gujja S."/>
            <person name="Hansen M."/>
            <person name="Howarth C."/>
            <person name="Imamovic A."/>
            <person name="Ireland A."/>
            <person name="Larimer J."/>
            <person name="McCowan C."/>
            <person name="Murphy C."/>
            <person name="Pearson M."/>
            <person name="Poon T.W."/>
            <person name="Priest M."/>
            <person name="Roberts A."/>
            <person name="Saif S."/>
            <person name="Shea T."/>
            <person name="Sykes S."/>
            <person name="Wortman J."/>
            <person name="Nusbaum C."/>
            <person name="Birren B."/>
        </authorList>
    </citation>
    <scope>NUCLEOTIDE SEQUENCE [LARGE SCALE GENOMIC DNA]</scope>
    <source>
        <strain evidence="2">CJ02B3</strain>
    </source>
</reference>
<protein>
    <submittedName>
        <fullName evidence="2">Uncharacterized protein</fullName>
    </submittedName>
</protein>
<feature type="region of interest" description="Disordered" evidence="1">
    <location>
        <begin position="1"/>
        <end position="30"/>
    </location>
</feature>
<evidence type="ECO:0000256" key="1">
    <source>
        <dbReference type="SAM" id="MobiDB-lite"/>
    </source>
</evidence>
<accession>W2GUZ8</accession>
<proteinExistence type="predicted"/>
<sequence>MRTSWRSGRSLCFRPSAGSRPATARLTQLD</sequence>
<dbReference type="Proteomes" id="UP000053236">
    <property type="component" value="Unassembled WGS sequence"/>
</dbReference>
<name>W2GUZ8_PHYNI</name>